<dbReference type="EMBL" id="SLUL01000006">
    <property type="protein sequence ID" value="TCL49711.1"/>
    <property type="molecule type" value="Genomic_DNA"/>
</dbReference>
<evidence type="ECO:0000313" key="3">
    <source>
        <dbReference type="Proteomes" id="UP000295658"/>
    </source>
</evidence>
<organism evidence="2 3">
    <name type="scientific">Thermolongibacillus altinsuensis</name>
    <dbReference type="NCBI Taxonomy" id="575256"/>
    <lineage>
        <taxon>Bacteria</taxon>
        <taxon>Bacillati</taxon>
        <taxon>Bacillota</taxon>
        <taxon>Bacilli</taxon>
        <taxon>Bacillales</taxon>
        <taxon>Anoxybacillaceae</taxon>
        <taxon>Thermolongibacillus</taxon>
    </lineage>
</organism>
<keyword evidence="1" id="KW-0732">Signal</keyword>
<keyword evidence="3" id="KW-1185">Reference proteome</keyword>
<dbReference type="InterPro" id="IPR008719">
    <property type="entry name" value="N2O_reductase_NosL"/>
</dbReference>
<dbReference type="OrthoDB" id="2454527at2"/>
<sequence>MKKWLSLLLVAMLMLAVGCSQKEKANEETKTEITNQEISSEKQNKNEDMLAKAAMAEPDENTVCAFCNMKVYPKNHELGKFTAKLVKENGEVLFFDDAGCLLNYERDQSQKAIKKYVRDYNSFDWVEAEKATVVKADIKTPMNYGYAFFAKKEDAEAFVNNHSDLHASIVSWDDVDSVAHERYLKKKMMQNNNHEHSHNNHDHDNNSHSH</sequence>
<dbReference type="SUPFAM" id="SSF160387">
    <property type="entry name" value="NosL/MerB-like"/>
    <property type="match status" value="1"/>
</dbReference>
<reference evidence="2 3" key="1">
    <citation type="submission" date="2019-03" db="EMBL/GenBank/DDBJ databases">
        <title>Genomic Encyclopedia of Type Strains, Phase IV (KMG-IV): sequencing the most valuable type-strain genomes for metagenomic binning, comparative biology and taxonomic classification.</title>
        <authorList>
            <person name="Goeker M."/>
        </authorList>
    </citation>
    <scope>NUCLEOTIDE SEQUENCE [LARGE SCALE GENOMIC DNA]</scope>
    <source>
        <strain evidence="2 3">DSM 24979</strain>
    </source>
</reference>
<gene>
    <name evidence="2" type="ORF">EDD69_10663</name>
</gene>
<dbReference type="PANTHER" id="PTHR41247">
    <property type="entry name" value="HTH-TYPE TRANSCRIPTIONAL REPRESSOR YCNK"/>
    <property type="match status" value="1"/>
</dbReference>
<protein>
    <submittedName>
        <fullName evidence="2">NosL protein</fullName>
    </submittedName>
</protein>
<dbReference type="PROSITE" id="PS51257">
    <property type="entry name" value="PROKAR_LIPOPROTEIN"/>
    <property type="match status" value="1"/>
</dbReference>
<comment type="caution">
    <text evidence="2">The sequence shown here is derived from an EMBL/GenBank/DDBJ whole genome shotgun (WGS) entry which is preliminary data.</text>
</comment>
<feature type="signal peptide" evidence="1">
    <location>
        <begin position="1"/>
        <end position="22"/>
    </location>
</feature>
<evidence type="ECO:0000256" key="1">
    <source>
        <dbReference type="SAM" id="SignalP"/>
    </source>
</evidence>
<proteinExistence type="predicted"/>
<dbReference type="Proteomes" id="UP000295658">
    <property type="component" value="Unassembled WGS sequence"/>
</dbReference>
<dbReference type="AlphaFoldDB" id="A0A4R1QF49"/>
<dbReference type="PANTHER" id="PTHR41247:SF1">
    <property type="entry name" value="HTH-TYPE TRANSCRIPTIONAL REPRESSOR YCNK"/>
    <property type="match status" value="1"/>
</dbReference>
<evidence type="ECO:0000313" key="2">
    <source>
        <dbReference type="EMBL" id="TCL49711.1"/>
    </source>
</evidence>
<accession>A0A4R1QF49</accession>
<dbReference type="Pfam" id="PF05573">
    <property type="entry name" value="NosL"/>
    <property type="match status" value="1"/>
</dbReference>
<feature type="chain" id="PRO_5039627543" evidence="1">
    <location>
        <begin position="23"/>
        <end position="210"/>
    </location>
</feature>
<name>A0A4R1QF49_9BACL</name>
<dbReference type="RefSeq" id="WP_132948264.1">
    <property type="nucleotide sequence ID" value="NZ_SLUL01000006.1"/>
</dbReference>